<comment type="caution">
    <text evidence="1">The sequence shown here is derived from an EMBL/GenBank/DDBJ whole genome shotgun (WGS) entry which is preliminary data.</text>
</comment>
<protein>
    <submittedName>
        <fullName evidence="1">Uncharacterized protein</fullName>
    </submittedName>
</protein>
<proteinExistence type="predicted"/>
<reference evidence="1 2" key="1">
    <citation type="journal article" date="2018" name="Front. Plant Sci.">
        <title>Red Clover (Trifolium pratense) and Zigzag Clover (T. medium) - A Picture of Genomic Similarities and Differences.</title>
        <authorList>
            <person name="Dluhosova J."/>
            <person name="Istvanek J."/>
            <person name="Nedelnik J."/>
            <person name="Repkova J."/>
        </authorList>
    </citation>
    <scope>NUCLEOTIDE SEQUENCE [LARGE SCALE GENOMIC DNA]</scope>
    <source>
        <strain evidence="2">cv. 10/8</strain>
        <tissue evidence="1">Leaf</tissue>
    </source>
</reference>
<name>A0A392PU54_9FABA</name>
<dbReference type="Proteomes" id="UP000265520">
    <property type="component" value="Unassembled WGS sequence"/>
</dbReference>
<evidence type="ECO:0000313" key="2">
    <source>
        <dbReference type="Proteomes" id="UP000265520"/>
    </source>
</evidence>
<dbReference type="EMBL" id="LXQA010097225">
    <property type="protein sequence ID" value="MCI15621.1"/>
    <property type="molecule type" value="Genomic_DNA"/>
</dbReference>
<keyword evidence="2" id="KW-1185">Reference proteome</keyword>
<evidence type="ECO:0000313" key="1">
    <source>
        <dbReference type="EMBL" id="MCI15621.1"/>
    </source>
</evidence>
<accession>A0A392PU54</accession>
<organism evidence="1 2">
    <name type="scientific">Trifolium medium</name>
    <dbReference type="NCBI Taxonomy" id="97028"/>
    <lineage>
        <taxon>Eukaryota</taxon>
        <taxon>Viridiplantae</taxon>
        <taxon>Streptophyta</taxon>
        <taxon>Embryophyta</taxon>
        <taxon>Tracheophyta</taxon>
        <taxon>Spermatophyta</taxon>
        <taxon>Magnoliopsida</taxon>
        <taxon>eudicotyledons</taxon>
        <taxon>Gunneridae</taxon>
        <taxon>Pentapetalae</taxon>
        <taxon>rosids</taxon>
        <taxon>fabids</taxon>
        <taxon>Fabales</taxon>
        <taxon>Fabaceae</taxon>
        <taxon>Papilionoideae</taxon>
        <taxon>50 kb inversion clade</taxon>
        <taxon>NPAAA clade</taxon>
        <taxon>Hologalegina</taxon>
        <taxon>IRL clade</taxon>
        <taxon>Trifolieae</taxon>
        <taxon>Trifolium</taxon>
    </lineage>
</organism>
<sequence length="84" mass="9835">MIKIKDEDPVCCRYNTSKNKCWRHFLNDVKFEVEDLEDMLYVGASEDESTSTFYVWLHLSYLAPSEITNLKLSWNSPEPDVVEA</sequence>
<dbReference type="AlphaFoldDB" id="A0A392PU54"/>